<dbReference type="GO" id="GO:0016491">
    <property type="term" value="F:oxidoreductase activity"/>
    <property type="evidence" value="ECO:0007669"/>
    <property type="project" value="InterPro"/>
</dbReference>
<comment type="similarity">
    <text evidence="1">Belongs to the carotenoid/retinoid oxidoreductase family. CrtN subfamily.</text>
</comment>
<gene>
    <name evidence="3" type="ORF">FZD51_11035</name>
</gene>
<name>A0A5D4RCZ8_9BACI</name>
<feature type="domain" description="Amine oxidase" evidence="2">
    <location>
        <begin position="15"/>
        <end position="418"/>
    </location>
</feature>
<dbReference type="Pfam" id="PF01593">
    <property type="entry name" value="Amino_oxidase"/>
    <property type="match status" value="1"/>
</dbReference>
<organism evidence="3 4">
    <name type="scientific">Bacillus infantis</name>
    <dbReference type="NCBI Taxonomy" id="324767"/>
    <lineage>
        <taxon>Bacteria</taxon>
        <taxon>Bacillati</taxon>
        <taxon>Bacillota</taxon>
        <taxon>Bacilli</taxon>
        <taxon>Bacillales</taxon>
        <taxon>Bacillaceae</taxon>
        <taxon>Bacillus</taxon>
    </lineage>
</organism>
<dbReference type="RefSeq" id="WP_148974812.1">
    <property type="nucleotide sequence ID" value="NZ_JBNIKU010000020.1"/>
</dbReference>
<evidence type="ECO:0000313" key="3">
    <source>
        <dbReference type="EMBL" id="TYS48640.1"/>
    </source>
</evidence>
<protein>
    <submittedName>
        <fullName evidence="3">NAD(P)/FAD-dependent oxidoreductase</fullName>
    </submittedName>
</protein>
<accession>A0A5D4RCZ8</accession>
<dbReference type="AlphaFoldDB" id="A0A5D4RCZ8"/>
<sequence length="428" mass="47098">MTQNHWDAVIIGGGLAGLVSAAVLGKAGMKTLLLEKAKSAGGRAKTDIVSGQYFNIGPHAIYKNGKAVPILKELGVEINGSAPKIGGLLMDGHECFTAPFSPTGFLQSKLLNWREKIEWIGILRRVQKLKPGQFSNLTFQQFVDETTQTPNIQKLLFTLGRLVSYSHAPEQISARVMLAHMQIGMGGVIYVDDGWQSIIDQLYNQAVTNNVQIQTSANVNKLTALDNGEWQVAVHNHEPILCQNIIYTGPPQALSGLLSESSQLPFNQFEPIKAAALDVALTKLPNPENLFAMGIDAPYYYSVHSNYARLSQKGESTILHVLKYHHPNESIDATEEKRKLENFLEVLQPGWQKYIITKRCLPQITVNGRLPKTGDELLFFRGQAILPGLYTAGDWASASFILSEAAAESGKQAALEVIDKEMRIKHAN</sequence>
<dbReference type="InterPro" id="IPR002937">
    <property type="entry name" value="Amino_oxidase"/>
</dbReference>
<comment type="caution">
    <text evidence="3">The sequence shown here is derived from an EMBL/GenBank/DDBJ whole genome shotgun (WGS) entry which is preliminary data.</text>
</comment>
<dbReference type="PANTHER" id="PTHR43734">
    <property type="entry name" value="PHYTOENE DESATURASE"/>
    <property type="match status" value="1"/>
</dbReference>
<dbReference type="Proteomes" id="UP000322139">
    <property type="component" value="Unassembled WGS sequence"/>
</dbReference>
<evidence type="ECO:0000256" key="1">
    <source>
        <dbReference type="ARBA" id="ARBA00038322"/>
    </source>
</evidence>
<dbReference type="Gene3D" id="3.90.660.50">
    <property type="match status" value="1"/>
</dbReference>
<dbReference type="Gene3D" id="3.50.50.60">
    <property type="entry name" value="FAD/NAD(P)-binding domain"/>
    <property type="match status" value="1"/>
</dbReference>
<evidence type="ECO:0000313" key="4">
    <source>
        <dbReference type="Proteomes" id="UP000322139"/>
    </source>
</evidence>
<dbReference type="SUPFAM" id="SSF51905">
    <property type="entry name" value="FAD/NAD(P)-binding domain"/>
    <property type="match status" value="1"/>
</dbReference>
<dbReference type="InterPro" id="IPR036188">
    <property type="entry name" value="FAD/NAD-bd_sf"/>
</dbReference>
<evidence type="ECO:0000259" key="2">
    <source>
        <dbReference type="Pfam" id="PF01593"/>
    </source>
</evidence>
<proteinExistence type="inferred from homology"/>
<dbReference type="EMBL" id="VTER01000005">
    <property type="protein sequence ID" value="TYS48640.1"/>
    <property type="molecule type" value="Genomic_DNA"/>
</dbReference>
<reference evidence="3 4" key="1">
    <citation type="submission" date="2019-08" db="EMBL/GenBank/DDBJ databases">
        <title>Bacillus genomes from the desert of Cuatro Cienegas, Coahuila.</title>
        <authorList>
            <person name="Olmedo-Alvarez G."/>
        </authorList>
    </citation>
    <scope>NUCLEOTIDE SEQUENCE [LARGE SCALE GENOMIC DNA]</scope>
    <source>
        <strain evidence="3 4">CH446_14T</strain>
    </source>
</reference>
<dbReference type="PANTHER" id="PTHR43734:SF1">
    <property type="entry name" value="PHYTOENE DESATURASE"/>
    <property type="match status" value="1"/>
</dbReference>